<evidence type="ECO:0000313" key="2">
    <source>
        <dbReference type="EMBL" id="AEO22663.1"/>
    </source>
</evidence>
<keyword evidence="1" id="KW-0732">Signal</keyword>
<feature type="signal peptide" evidence="1">
    <location>
        <begin position="1"/>
        <end position="19"/>
    </location>
</feature>
<proteinExistence type="evidence at transcript level"/>
<evidence type="ECO:0000256" key="1">
    <source>
        <dbReference type="SAM" id="SignalP"/>
    </source>
</evidence>
<dbReference type="Gene3D" id="2.10.60.10">
    <property type="entry name" value="CD59"/>
    <property type="match status" value="1"/>
</dbReference>
<name>G3EQ61_9SALA</name>
<feature type="chain" id="PRO_5003443428" evidence="1">
    <location>
        <begin position="20"/>
        <end position="84"/>
    </location>
</feature>
<dbReference type="GO" id="GO:0098552">
    <property type="term" value="C:side of membrane"/>
    <property type="evidence" value="ECO:0007669"/>
    <property type="project" value="UniProtKB-KW"/>
</dbReference>
<dbReference type="EMBL" id="JF274379">
    <property type="protein sequence ID" value="AEO22663.1"/>
    <property type="molecule type" value="mRNA"/>
</dbReference>
<dbReference type="SUPFAM" id="SSF57302">
    <property type="entry name" value="Snake toxin-like"/>
    <property type="match status" value="1"/>
</dbReference>
<dbReference type="AlphaFoldDB" id="G3EQ61"/>
<reference evidence="2" key="1">
    <citation type="journal article" date="2012" name="Evolution">
        <title>Proteomic and utr analyses of a rapidly evolving hypervariable family of vertebrate pheromones.</title>
        <authorList>
            <person name="Wilburn D.B."/>
            <person name="Bowen K.E."/>
            <person name="Gregg R.G."/>
            <person name="Cai J."/>
            <person name="Feldhoff P.W."/>
            <person name="Houck L.D."/>
            <person name="Feldhoff R.C."/>
        </authorList>
    </citation>
    <scope>NUCLEOTIDE SEQUENCE</scope>
    <source>
        <strain evidence="2">IIIb01</strain>
        <tissue evidence="2">Mental gland</tissue>
    </source>
</reference>
<dbReference type="InterPro" id="IPR045860">
    <property type="entry name" value="Snake_toxin-like_sf"/>
</dbReference>
<protein>
    <submittedName>
        <fullName evidence="2">Plethodontid modulating factor</fullName>
    </submittedName>
</protein>
<organism evidence="2">
    <name type="scientific">Plethodon shermani</name>
    <name type="common">red-legged salamander</name>
    <dbReference type="NCBI Taxonomy" id="263671"/>
    <lineage>
        <taxon>Eukaryota</taxon>
        <taxon>Metazoa</taxon>
        <taxon>Chordata</taxon>
        <taxon>Craniata</taxon>
        <taxon>Vertebrata</taxon>
        <taxon>Euteleostomi</taxon>
        <taxon>Amphibia</taxon>
        <taxon>Batrachia</taxon>
        <taxon>Caudata</taxon>
        <taxon>Salamandroidea</taxon>
        <taxon>Plethodontidae</taxon>
        <taxon>Plethodontinae</taxon>
        <taxon>Plethodon</taxon>
    </lineage>
</organism>
<sequence length="84" mass="9523">MRSAVLLIFLVVFVSTGNSLSCYLKNALEDGIVTCPTERDNCIIIKTSTRDYKACASHEFCEKFPELVNDPFEIHRCCQEDLCN</sequence>
<accession>G3EQ61</accession>